<evidence type="ECO:0000259" key="6">
    <source>
        <dbReference type="Pfam" id="PF18052"/>
    </source>
</evidence>
<name>A0A392MRA5_9FABA</name>
<feature type="domain" description="NB-ARC" evidence="5">
    <location>
        <begin position="164"/>
        <end position="207"/>
    </location>
</feature>
<dbReference type="GO" id="GO:0006952">
    <property type="term" value="P:defense response"/>
    <property type="evidence" value="ECO:0007669"/>
    <property type="project" value="UniProtKB-KW"/>
</dbReference>
<keyword evidence="2" id="KW-0547">Nucleotide-binding</keyword>
<evidence type="ECO:0000256" key="3">
    <source>
        <dbReference type="ARBA" id="ARBA00022821"/>
    </source>
</evidence>
<dbReference type="PANTHER" id="PTHR36766:SF42">
    <property type="entry name" value="NB-ARC DOMAIN DISEASE RESISTANCE PROTEIN"/>
    <property type="match status" value="1"/>
</dbReference>
<organism evidence="7 8">
    <name type="scientific">Trifolium medium</name>
    <dbReference type="NCBI Taxonomy" id="97028"/>
    <lineage>
        <taxon>Eukaryota</taxon>
        <taxon>Viridiplantae</taxon>
        <taxon>Streptophyta</taxon>
        <taxon>Embryophyta</taxon>
        <taxon>Tracheophyta</taxon>
        <taxon>Spermatophyta</taxon>
        <taxon>Magnoliopsida</taxon>
        <taxon>eudicotyledons</taxon>
        <taxon>Gunneridae</taxon>
        <taxon>Pentapetalae</taxon>
        <taxon>rosids</taxon>
        <taxon>fabids</taxon>
        <taxon>Fabales</taxon>
        <taxon>Fabaceae</taxon>
        <taxon>Papilionoideae</taxon>
        <taxon>50 kb inversion clade</taxon>
        <taxon>NPAAA clade</taxon>
        <taxon>Hologalegina</taxon>
        <taxon>IRL clade</taxon>
        <taxon>Trifolieae</taxon>
        <taxon>Trifolium</taxon>
    </lineage>
</organism>
<dbReference type="Gene3D" id="1.20.5.4130">
    <property type="match status" value="1"/>
</dbReference>
<dbReference type="Pfam" id="PF18052">
    <property type="entry name" value="Rx_N"/>
    <property type="match status" value="1"/>
</dbReference>
<proteinExistence type="predicted"/>
<dbReference type="AlphaFoldDB" id="A0A392MRA5"/>
<dbReference type="PANTHER" id="PTHR36766">
    <property type="entry name" value="PLANT BROAD-SPECTRUM MILDEW RESISTANCE PROTEIN RPW8"/>
    <property type="match status" value="1"/>
</dbReference>
<dbReference type="InterPro" id="IPR038005">
    <property type="entry name" value="RX-like_CC"/>
</dbReference>
<dbReference type="SUPFAM" id="SSF52540">
    <property type="entry name" value="P-loop containing nucleoside triphosphate hydrolases"/>
    <property type="match status" value="1"/>
</dbReference>
<keyword evidence="3" id="KW-0611">Plant defense</keyword>
<evidence type="ECO:0000256" key="2">
    <source>
        <dbReference type="ARBA" id="ARBA00022741"/>
    </source>
</evidence>
<feature type="non-terminal residue" evidence="7">
    <location>
        <position position="295"/>
    </location>
</feature>
<reference evidence="7 8" key="1">
    <citation type="journal article" date="2018" name="Front. Plant Sci.">
        <title>Red Clover (Trifolium pratense) and Zigzag Clover (T. medium) - A Picture of Genomic Similarities and Differences.</title>
        <authorList>
            <person name="Dluhosova J."/>
            <person name="Istvanek J."/>
            <person name="Nedelnik J."/>
            <person name="Repkova J."/>
        </authorList>
    </citation>
    <scope>NUCLEOTIDE SEQUENCE [LARGE SCALE GENOMIC DNA]</scope>
    <source>
        <strain evidence="8">cv. 10/8</strain>
        <tissue evidence="7">Leaf</tissue>
    </source>
</reference>
<evidence type="ECO:0000256" key="4">
    <source>
        <dbReference type="ARBA" id="ARBA00022840"/>
    </source>
</evidence>
<dbReference type="Gene3D" id="3.40.50.300">
    <property type="entry name" value="P-loop containing nucleotide triphosphate hydrolases"/>
    <property type="match status" value="2"/>
</dbReference>
<feature type="domain" description="NB-ARC" evidence="5">
    <location>
        <begin position="216"/>
        <end position="285"/>
    </location>
</feature>
<dbReference type="InterPro" id="IPR027417">
    <property type="entry name" value="P-loop_NTPase"/>
</dbReference>
<dbReference type="Pfam" id="PF00931">
    <property type="entry name" value="NB-ARC"/>
    <property type="match status" value="2"/>
</dbReference>
<gene>
    <name evidence="7" type="ORF">A2U01_0010953</name>
</gene>
<dbReference type="GO" id="GO:0043531">
    <property type="term" value="F:ADP binding"/>
    <property type="evidence" value="ECO:0007669"/>
    <property type="project" value="InterPro"/>
</dbReference>
<dbReference type="EMBL" id="LXQA010017483">
    <property type="protein sequence ID" value="MCH90047.1"/>
    <property type="molecule type" value="Genomic_DNA"/>
</dbReference>
<evidence type="ECO:0000313" key="8">
    <source>
        <dbReference type="Proteomes" id="UP000265520"/>
    </source>
</evidence>
<keyword evidence="1" id="KW-0677">Repeat</keyword>
<evidence type="ECO:0000259" key="5">
    <source>
        <dbReference type="Pfam" id="PF00931"/>
    </source>
</evidence>
<dbReference type="CDD" id="cd14798">
    <property type="entry name" value="RX-CC_like"/>
    <property type="match status" value="1"/>
</dbReference>
<protein>
    <submittedName>
        <fullName evidence="7">NBS-LRR resistance protein</fullName>
    </submittedName>
</protein>
<feature type="domain" description="Disease resistance N-terminal" evidence="6">
    <location>
        <begin position="6"/>
        <end position="87"/>
    </location>
</feature>
<evidence type="ECO:0000313" key="7">
    <source>
        <dbReference type="EMBL" id="MCH90047.1"/>
    </source>
</evidence>
<dbReference type="InterPro" id="IPR041118">
    <property type="entry name" value="Rx_N"/>
</dbReference>
<accession>A0A392MRA5</accession>
<keyword evidence="8" id="KW-1185">Reference proteome</keyword>
<sequence>MADVLLGIVVENLGSFLREELATILGVNELTEKLSRNLTAIRAVLQDAEEKQITSHAVKVWLQNLADAAHVLDDILDECSITSKAHGGNKWINRFHPKKILASRGIGKRMKAVAEKIDVIAAEGQKYELRVGVSEEHQRGDDEWRQTISVITEPKVYGRDTDEEQIVEFLLRHAVDSEELSVYSIVGVGGLGKTTLAQVVFNDERSIIESTIGKNSDLSSLESMQRAVGEILQNKRYLLVLDDVWSEDPEKWDKFKYLLQRRNGKKGASVLVTTRLDIVASIMGTYPAHHLGGLS</sequence>
<keyword evidence="4" id="KW-0067">ATP-binding</keyword>
<comment type="caution">
    <text evidence="7">The sequence shown here is derived from an EMBL/GenBank/DDBJ whole genome shotgun (WGS) entry which is preliminary data.</text>
</comment>
<dbReference type="InterPro" id="IPR002182">
    <property type="entry name" value="NB-ARC"/>
</dbReference>
<dbReference type="GO" id="GO:0005524">
    <property type="term" value="F:ATP binding"/>
    <property type="evidence" value="ECO:0007669"/>
    <property type="project" value="UniProtKB-KW"/>
</dbReference>
<evidence type="ECO:0000256" key="1">
    <source>
        <dbReference type="ARBA" id="ARBA00022737"/>
    </source>
</evidence>
<dbReference type="Proteomes" id="UP000265520">
    <property type="component" value="Unassembled WGS sequence"/>
</dbReference>